<dbReference type="Pfam" id="PF07534">
    <property type="entry name" value="TLD"/>
    <property type="match status" value="1"/>
</dbReference>
<dbReference type="InterPro" id="IPR045068">
    <property type="entry name" value="BACURD1-3"/>
</dbReference>
<dbReference type="GO" id="GO:0051260">
    <property type="term" value="P:protein homooligomerization"/>
    <property type="evidence" value="ECO:0007669"/>
    <property type="project" value="InterPro"/>
</dbReference>
<dbReference type="EMBL" id="LSMT01001453">
    <property type="protein sequence ID" value="PFX12297.1"/>
    <property type="molecule type" value="Genomic_DNA"/>
</dbReference>
<reference evidence="5" key="1">
    <citation type="journal article" date="2017" name="bioRxiv">
        <title>Comparative analysis of the genomes of Stylophora pistillata and Acropora digitifera provides evidence for extensive differences between species of corals.</title>
        <authorList>
            <person name="Voolstra C.R."/>
            <person name="Li Y."/>
            <person name="Liew Y.J."/>
            <person name="Baumgarten S."/>
            <person name="Zoccola D."/>
            <person name="Flot J.-F."/>
            <person name="Tambutte S."/>
            <person name="Allemand D."/>
            <person name="Aranda M."/>
        </authorList>
    </citation>
    <scope>NUCLEOTIDE SEQUENCE [LARGE SCALE GENOMIC DNA]</scope>
</reference>
<dbReference type="Gene3D" id="3.30.710.10">
    <property type="entry name" value="Potassium Channel Kv1.1, Chain A"/>
    <property type="match status" value="1"/>
</dbReference>
<dbReference type="STRING" id="50429.A0A2B4R7G4"/>
<protein>
    <submittedName>
        <fullName evidence="4">FH protein interacting protein FIP2</fullName>
    </submittedName>
</protein>
<name>A0A2B4R7G4_STYPI</name>
<evidence type="ECO:0000313" key="4">
    <source>
        <dbReference type="EMBL" id="PFX12297.1"/>
    </source>
</evidence>
<dbReference type="PANTHER" id="PTHR11145:SF8">
    <property type="entry name" value="RE57120P"/>
    <property type="match status" value="1"/>
</dbReference>
<dbReference type="InterPro" id="IPR006571">
    <property type="entry name" value="TLDc_dom"/>
</dbReference>
<keyword evidence="5" id="KW-1185">Reference proteome</keyword>
<dbReference type="SUPFAM" id="SSF54695">
    <property type="entry name" value="POZ domain"/>
    <property type="match status" value="1"/>
</dbReference>
<feature type="domain" description="TLDc" evidence="3">
    <location>
        <begin position="133"/>
        <end position="274"/>
    </location>
</feature>
<dbReference type="AlphaFoldDB" id="A0A2B4R7G4"/>
<dbReference type="OrthoDB" id="25620at2759"/>
<organism evidence="4 5">
    <name type="scientific">Stylophora pistillata</name>
    <name type="common">Smooth cauliflower coral</name>
    <dbReference type="NCBI Taxonomy" id="50429"/>
    <lineage>
        <taxon>Eukaryota</taxon>
        <taxon>Metazoa</taxon>
        <taxon>Cnidaria</taxon>
        <taxon>Anthozoa</taxon>
        <taxon>Hexacorallia</taxon>
        <taxon>Scleractinia</taxon>
        <taxon>Astrocoeniina</taxon>
        <taxon>Pocilloporidae</taxon>
        <taxon>Stylophora</taxon>
    </lineage>
</organism>
<comment type="caution">
    <text evidence="4">The sequence shown here is derived from an EMBL/GenBank/DDBJ whole genome shotgun (WGS) entry which is preliminary data.</text>
</comment>
<dbReference type="Proteomes" id="UP000225706">
    <property type="component" value="Unassembled WGS sequence"/>
</dbReference>
<sequence>MATGHEKEVSLFDLASEKIADAQKLMAEAKDLLKQDLDNARQEKAAIEEITKTLRQIHFSSKIKLNVGGKIYKTTLDTLRKDPDSMLCAMFSGKFELKADEEDGAYFIDRDGKLFRNHVQSGMSWALYGNTPADFHRCCDNNGPTLVMIRSEDCICGGYTSKSWVSASPMRAIEDDESFLFTLINPSGSKPMRIYVDPDNPGGIQCDRDKGPCFGTSKNYDLQVWYTFNATSPKESLSRFDMGYGFSCPESVNKRTFFTGKYPFKITELEVFKVKF</sequence>
<feature type="coiled-coil region" evidence="1">
    <location>
        <begin position="12"/>
        <end position="57"/>
    </location>
</feature>
<dbReference type="InterPro" id="IPR003131">
    <property type="entry name" value="T1-type_BTB"/>
</dbReference>
<proteinExistence type="predicted"/>
<evidence type="ECO:0000259" key="2">
    <source>
        <dbReference type="Pfam" id="PF02214"/>
    </source>
</evidence>
<evidence type="ECO:0000256" key="1">
    <source>
        <dbReference type="SAM" id="Coils"/>
    </source>
</evidence>
<feature type="domain" description="Potassium channel tetramerisation-type BTB" evidence="2">
    <location>
        <begin position="63"/>
        <end position="116"/>
    </location>
</feature>
<dbReference type="InterPro" id="IPR011333">
    <property type="entry name" value="SKP1/BTB/POZ_sf"/>
</dbReference>
<accession>A0A2B4R7G4</accession>
<evidence type="ECO:0000313" key="5">
    <source>
        <dbReference type="Proteomes" id="UP000225706"/>
    </source>
</evidence>
<keyword evidence="1" id="KW-0175">Coiled coil</keyword>
<gene>
    <name evidence="4" type="primary">FIP2</name>
    <name evidence="4" type="ORF">AWC38_SpisGene23770</name>
</gene>
<dbReference type="Pfam" id="PF02214">
    <property type="entry name" value="BTB_2"/>
    <property type="match status" value="1"/>
</dbReference>
<dbReference type="PANTHER" id="PTHR11145">
    <property type="entry name" value="BTB/POZ DOMAIN-CONTAINING ADAPTER FOR CUL3-MEDIATED RHOA DEGRADATION PROTEIN FAMILY MEMBER"/>
    <property type="match status" value="1"/>
</dbReference>
<evidence type="ECO:0000259" key="3">
    <source>
        <dbReference type="Pfam" id="PF07534"/>
    </source>
</evidence>